<dbReference type="InterPro" id="IPR031322">
    <property type="entry name" value="Shikimate/glucono_kinase"/>
</dbReference>
<keyword evidence="11" id="KW-0963">Cytoplasm</keyword>
<dbReference type="Pfam" id="PF01202">
    <property type="entry name" value="SKI"/>
    <property type="match status" value="1"/>
</dbReference>
<evidence type="ECO:0000313" key="13">
    <source>
        <dbReference type="Proteomes" id="UP000058305"/>
    </source>
</evidence>
<organism evidence="12 13">
    <name type="scientific">Microterricola viridarii</name>
    <dbReference type="NCBI Taxonomy" id="412690"/>
    <lineage>
        <taxon>Bacteria</taxon>
        <taxon>Bacillati</taxon>
        <taxon>Actinomycetota</taxon>
        <taxon>Actinomycetes</taxon>
        <taxon>Micrococcales</taxon>
        <taxon>Microbacteriaceae</taxon>
        <taxon>Microterricola</taxon>
    </lineage>
</organism>
<dbReference type="HAMAP" id="MF_00109">
    <property type="entry name" value="Shikimate_kinase"/>
    <property type="match status" value="1"/>
</dbReference>
<evidence type="ECO:0000256" key="10">
    <source>
        <dbReference type="ARBA" id="ARBA00048567"/>
    </source>
</evidence>
<feature type="binding site" evidence="11">
    <location>
        <begin position="2"/>
        <end position="7"/>
    </location>
    <ligand>
        <name>ATP</name>
        <dbReference type="ChEBI" id="CHEBI:30616"/>
    </ligand>
</feature>
<comment type="function">
    <text evidence="11">Catalyzes the specific phosphorylation of the 3-hydroxyl group of shikimic acid using ATP as a cosubstrate.</text>
</comment>
<dbReference type="InterPro" id="IPR023000">
    <property type="entry name" value="Shikimate_kinase_CS"/>
</dbReference>
<dbReference type="PRINTS" id="PR01100">
    <property type="entry name" value="SHIKIMTKNASE"/>
</dbReference>
<keyword evidence="9 11" id="KW-0057">Aromatic amino acid biosynthesis</keyword>
<dbReference type="InterPro" id="IPR027417">
    <property type="entry name" value="P-loop_NTPase"/>
</dbReference>
<keyword evidence="8 11" id="KW-0067">ATP-binding</keyword>
<dbReference type="KEGG" id="mvd:AWU67_05195"/>
<evidence type="ECO:0000256" key="8">
    <source>
        <dbReference type="ARBA" id="ARBA00022840"/>
    </source>
</evidence>
<comment type="similarity">
    <text evidence="2 11">Belongs to the shikimate kinase family.</text>
</comment>
<dbReference type="GO" id="GO:0005829">
    <property type="term" value="C:cytosol"/>
    <property type="evidence" value="ECO:0007669"/>
    <property type="project" value="TreeGrafter"/>
</dbReference>
<dbReference type="Proteomes" id="UP000058305">
    <property type="component" value="Chromosome"/>
</dbReference>
<evidence type="ECO:0000313" key="12">
    <source>
        <dbReference type="EMBL" id="AMB60360.1"/>
    </source>
</evidence>
<comment type="subcellular location">
    <subcellularLocation>
        <location evidence="11">Cytoplasm</location>
    </subcellularLocation>
</comment>
<dbReference type="OrthoDB" id="9800332at2"/>
<feature type="binding site" evidence="11">
    <location>
        <position position="68"/>
    </location>
    <ligand>
        <name>substrate</name>
    </ligand>
</feature>
<keyword evidence="11" id="KW-0479">Metal-binding</keyword>
<dbReference type="EC" id="2.7.1.71" evidence="3 11"/>
<dbReference type="InterPro" id="IPR000623">
    <property type="entry name" value="Shikimate_kinase/TSH1"/>
</dbReference>
<keyword evidence="5 11" id="KW-0808">Transferase</keyword>
<comment type="cofactor">
    <cofactor evidence="11">
        <name>Mg(2+)</name>
        <dbReference type="ChEBI" id="CHEBI:18420"/>
    </cofactor>
    <text evidence="11">Binds 1 Mg(2+) ion per subunit.</text>
</comment>
<dbReference type="EMBL" id="CP014145">
    <property type="protein sequence ID" value="AMB60360.1"/>
    <property type="molecule type" value="Genomic_DNA"/>
</dbReference>
<dbReference type="GO" id="GO:0009423">
    <property type="term" value="P:chorismate biosynthetic process"/>
    <property type="evidence" value="ECO:0007669"/>
    <property type="project" value="UniProtKB-UniRule"/>
</dbReference>
<evidence type="ECO:0000256" key="2">
    <source>
        <dbReference type="ARBA" id="ARBA00006997"/>
    </source>
</evidence>
<keyword evidence="4 11" id="KW-0028">Amino-acid biosynthesis</keyword>
<comment type="pathway">
    <text evidence="1 11">Metabolic intermediate biosynthesis; chorismate biosynthesis; chorismate from D-erythrose 4-phosphate and phosphoenolpyruvate: step 5/7.</text>
</comment>
<proteinExistence type="inferred from homology"/>
<dbReference type="Gene3D" id="3.40.50.300">
    <property type="entry name" value="P-loop containing nucleotide triphosphate hydrolases"/>
    <property type="match status" value="1"/>
</dbReference>
<evidence type="ECO:0000256" key="5">
    <source>
        <dbReference type="ARBA" id="ARBA00022679"/>
    </source>
</evidence>
<feature type="binding site" evidence="11">
    <location>
        <position position="6"/>
    </location>
    <ligand>
        <name>Mg(2+)</name>
        <dbReference type="ChEBI" id="CHEBI:18420"/>
    </ligand>
</feature>
<dbReference type="PANTHER" id="PTHR21087:SF16">
    <property type="entry name" value="SHIKIMATE KINASE 1, CHLOROPLASTIC"/>
    <property type="match status" value="1"/>
</dbReference>
<accession>A0A109QZ86</accession>
<feature type="binding site" evidence="11">
    <location>
        <position position="142"/>
    </location>
    <ligand>
        <name>ATP</name>
        <dbReference type="ChEBI" id="CHEBI:30616"/>
    </ligand>
</feature>
<keyword evidence="13" id="KW-1185">Reference proteome</keyword>
<feature type="binding site" evidence="11">
    <location>
        <position position="24"/>
    </location>
    <ligand>
        <name>substrate</name>
    </ligand>
</feature>
<evidence type="ECO:0000256" key="1">
    <source>
        <dbReference type="ARBA" id="ARBA00004842"/>
    </source>
</evidence>
<evidence type="ECO:0000256" key="6">
    <source>
        <dbReference type="ARBA" id="ARBA00022741"/>
    </source>
</evidence>
<dbReference type="CDD" id="cd00464">
    <property type="entry name" value="SK"/>
    <property type="match status" value="1"/>
</dbReference>
<evidence type="ECO:0000256" key="4">
    <source>
        <dbReference type="ARBA" id="ARBA00022605"/>
    </source>
</evidence>
<evidence type="ECO:0000256" key="3">
    <source>
        <dbReference type="ARBA" id="ARBA00012154"/>
    </source>
</evidence>
<dbReference type="GO" id="GO:0000287">
    <property type="term" value="F:magnesium ion binding"/>
    <property type="evidence" value="ECO:0007669"/>
    <property type="project" value="UniProtKB-UniRule"/>
</dbReference>
<name>A0A109QZ86_9MICO</name>
<feature type="binding site" evidence="11">
    <location>
        <position position="103"/>
    </location>
    <ligand>
        <name>ATP</name>
        <dbReference type="ChEBI" id="CHEBI:30616"/>
    </ligand>
</feature>
<dbReference type="PROSITE" id="PS01128">
    <property type="entry name" value="SHIKIMATE_KINASE"/>
    <property type="match status" value="1"/>
</dbReference>
<evidence type="ECO:0000256" key="11">
    <source>
        <dbReference type="HAMAP-Rule" id="MF_00109"/>
    </source>
</evidence>
<evidence type="ECO:0000256" key="9">
    <source>
        <dbReference type="ARBA" id="ARBA00023141"/>
    </source>
</evidence>
<keyword evidence="11" id="KW-0460">Magnesium</keyword>
<protein>
    <recommendedName>
        <fullName evidence="3 11">Shikimate kinase</fullName>
        <shortName evidence="11">SK</shortName>
        <ecNumber evidence="3 11">2.7.1.71</ecNumber>
    </recommendedName>
</protein>
<dbReference type="AlphaFoldDB" id="A0A109QZ86"/>
<comment type="subunit">
    <text evidence="11">Monomer.</text>
</comment>
<dbReference type="GO" id="GO:0008652">
    <property type="term" value="P:amino acid biosynthetic process"/>
    <property type="evidence" value="ECO:0007669"/>
    <property type="project" value="UniProtKB-KW"/>
</dbReference>
<dbReference type="SUPFAM" id="SSF52540">
    <property type="entry name" value="P-loop containing nucleoside triphosphate hydrolases"/>
    <property type="match status" value="1"/>
</dbReference>
<dbReference type="PANTHER" id="PTHR21087">
    <property type="entry name" value="SHIKIMATE KINASE"/>
    <property type="match status" value="1"/>
</dbReference>
<dbReference type="GO" id="GO:0009073">
    <property type="term" value="P:aromatic amino acid family biosynthetic process"/>
    <property type="evidence" value="ECO:0007669"/>
    <property type="project" value="UniProtKB-KW"/>
</dbReference>
<keyword evidence="7 11" id="KW-0418">Kinase</keyword>
<gene>
    <name evidence="11" type="primary">aroK</name>
    <name evidence="12" type="ORF">AWU67_05195</name>
</gene>
<dbReference type="GO" id="GO:0004765">
    <property type="term" value="F:shikimate kinase activity"/>
    <property type="evidence" value="ECO:0007669"/>
    <property type="project" value="UniProtKB-UniRule"/>
</dbReference>
<sequence length="167" mass="17505">MAAGKSKIGRLVARSLGVPFRDTDKLVTAVHGPISDIFAERGEGAFRVLERQAVSDALQGDAVVALGGGAVLDAATQADLAGHTVVLLTVDRDSVARRLSGGRPLLDGGDADEAVERWASIAEARMPIYESLATVTFNTSARPISHIADDIATWARQRGPGTERSTS</sequence>
<comment type="catalytic activity">
    <reaction evidence="10 11">
        <text>shikimate + ATP = 3-phosphoshikimate + ADP + H(+)</text>
        <dbReference type="Rhea" id="RHEA:13121"/>
        <dbReference type="ChEBI" id="CHEBI:15378"/>
        <dbReference type="ChEBI" id="CHEBI:30616"/>
        <dbReference type="ChEBI" id="CHEBI:36208"/>
        <dbReference type="ChEBI" id="CHEBI:145989"/>
        <dbReference type="ChEBI" id="CHEBI:456216"/>
        <dbReference type="EC" id="2.7.1.71"/>
    </reaction>
</comment>
<evidence type="ECO:0000256" key="7">
    <source>
        <dbReference type="ARBA" id="ARBA00022777"/>
    </source>
</evidence>
<feature type="binding site" evidence="11">
    <location>
        <position position="125"/>
    </location>
    <ligand>
        <name>substrate</name>
    </ligand>
</feature>
<feature type="binding site" evidence="11">
    <location>
        <position position="47"/>
    </location>
    <ligand>
        <name>substrate</name>
    </ligand>
</feature>
<keyword evidence="6 11" id="KW-0547">Nucleotide-binding</keyword>
<reference evidence="12 13" key="1">
    <citation type="journal article" date="2016" name="J. Biotechnol.">
        <title>First complete genome sequence of a species in the genus Microterricola, an extremophilic cold active enzyme producing bacterial strain ERGS5:02 isolated from Sikkim Himalaya.</title>
        <authorList>
            <person name="Himanshu"/>
            <person name="Swarnkar M.K."/>
            <person name="Singh D."/>
            <person name="Kumar R."/>
        </authorList>
    </citation>
    <scope>NUCLEOTIDE SEQUENCE [LARGE SCALE GENOMIC DNA]</scope>
    <source>
        <strain evidence="12 13">ERGS5:02</strain>
    </source>
</reference>
<reference evidence="13" key="2">
    <citation type="submission" date="2016-01" db="EMBL/GenBank/DDBJ databases">
        <title>First complete genome sequence of a species in the genus Microterricola, an extremophilic cold active enzyme producing strain ERGS5:02 isolated from Sikkim Himalaya.</title>
        <authorList>
            <person name="Kumar R."/>
            <person name="Singh D."/>
            <person name="Swarnkar M.K."/>
        </authorList>
    </citation>
    <scope>NUCLEOTIDE SEQUENCE [LARGE SCALE GENOMIC DNA]</scope>
    <source>
        <strain evidence="13">ERGS5:02</strain>
    </source>
</reference>
<dbReference type="UniPathway" id="UPA00053">
    <property type="reaction ID" value="UER00088"/>
</dbReference>
<dbReference type="GO" id="GO:0005524">
    <property type="term" value="F:ATP binding"/>
    <property type="evidence" value="ECO:0007669"/>
    <property type="project" value="UniProtKB-UniRule"/>
</dbReference>